<keyword evidence="2" id="KW-1185">Reference proteome</keyword>
<gene>
    <name evidence="1" type="ORF">FH972_006422</name>
</gene>
<evidence type="ECO:0000313" key="1">
    <source>
        <dbReference type="EMBL" id="KAE8010023.1"/>
    </source>
</evidence>
<dbReference type="Proteomes" id="UP000327013">
    <property type="component" value="Chromosome 2"/>
</dbReference>
<sequence>MSNEFLDTYMPASQQHRRQVKITKYYIHHTSSAIMEISAELLLGIGARPAI</sequence>
<dbReference type="EMBL" id="CM017322">
    <property type="protein sequence ID" value="KAE8010023.1"/>
    <property type="molecule type" value="Genomic_DNA"/>
</dbReference>
<reference evidence="1 2" key="1">
    <citation type="submission" date="2019-06" db="EMBL/GenBank/DDBJ databases">
        <title>A chromosomal-level reference genome of Carpinus fangiana (Coryloideae, Betulaceae).</title>
        <authorList>
            <person name="Yang X."/>
            <person name="Wang Z."/>
            <person name="Zhang L."/>
            <person name="Hao G."/>
            <person name="Liu J."/>
            <person name="Yang Y."/>
        </authorList>
    </citation>
    <scope>NUCLEOTIDE SEQUENCE [LARGE SCALE GENOMIC DNA]</scope>
    <source>
        <strain evidence="1">Cfa_2016G</strain>
        <tissue evidence="1">Leaf</tissue>
    </source>
</reference>
<proteinExistence type="predicted"/>
<protein>
    <submittedName>
        <fullName evidence="1">Uncharacterized protein</fullName>
    </submittedName>
</protein>
<name>A0A5N6QV69_9ROSI</name>
<organism evidence="1 2">
    <name type="scientific">Carpinus fangiana</name>
    <dbReference type="NCBI Taxonomy" id="176857"/>
    <lineage>
        <taxon>Eukaryota</taxon>
        <taxon>Viridiplantae</taxon>
        <taxon>Streptophyta</taxon>
        <taxon>Embryophyta</taxon>
        <taxon>Tracheophyta</taxon>
        <taxon>Spermatophyta</taxon>
        <taxon>Magnoliopsida</taxon>
        <taxon>eudicotyledons</taxon>
        <taxon>Gunneridae</taxon>
        <taxon>Pentapetalae</taxon>
        <taxon>rosids</taxon>
        <taxon>fabids</taxon>
        <taxon>Fagales</taxon>
        <taxon>Betulaceae</taxon>
        <taxon>Carpinus</taxon>
    </lineage>
</organism>
<dbReference type="OrthoDB" id="10261947at2759"/>
<accession>A0A5N6QV69</accession>
<dbReference type="AlphaFoldDB" id="A0A5N6QV69"/>
<evidence type="ECO:0000313" key="2">
    <source>
        <dbReference type="Proteomes" id="UP000327013"/>
    </source>
</evidence>